<evidence type="ECO:0000313" key="9">
    <source>
        <dbReference type="Proteomes" id="UP000236290"/>
    </source>
</evidence>
<keyword evidence="5 7" id="KW-1133">Transmembrane helix</keyword>
<evidence type="ECO:0000256" key="2">
    <source>
        <dbReference type="ARBA" id="ARBA00005262"/>
    </source>
</evidence>
<reference evidence="8 9" key="1">
    <citation type="submission" date="2017-02" db="EMBL/GenBank/DDBJ databases">
        <title>Genomes of Trichoderma spp. with biocontrol activity.</title>
        <authorList>
            <person name="Gardiner D."/>
            <person name="Kazan K."/>
            <person name="Vos C."/>
            <person name="Harvey P."/>
        </authorList>
    </citation>
    <scope>NUCLEOTIDE SEQUENCE [LARGE SCALE GENOMIC DNA]</scope>
    <source>
        <strain evidence="8 9">Tr1</strain>
    </source>
</reference>
<comment type="similarity">
    <text evidence="2">Belongs to the chromate ion transporter (CHR) (TC 2.A.51) family.</text>
</comment>
<accession>A0A2K0U8W3</accession>
<evidence type="ECO:0008006" key="10">
    <source>
        <dbReference type="Google" id="ProtNLM"/>
    </source>
</evidence>
<dbReference type="InterPro" id="IPR003370">
    <property type="entry name" value="Chromate_transpt"/>
</dbReference>
<evidence type="ECO:0000256" key="1">
    <source>
        <dbReference type="ARBA" id="ARBA00004651"/>
    </source>
</evidence>
<dbReference type="EMBL" id="MTYI01000063">
    <property type="protein sequence ID" value="PNP54210.1"/>
    <property type="molecule type" value="Genomic_DNA"/>
</dbReference>
<keyword evidence="6 7" id="KW-0472">Membrane</keyword>
<dbReference type="OrthoDB" id="2160638at2759"/>
<dbReference type="PANTHER" id="PTHR33567:SF3">
    <property type="entry name" value="CHROMATE ION TRANSPORTER (EUROFUNG)"/>
    <property type="match status" value="1"/>
</dbReference>
<proteinExistence type="inferred from homology"/>
<keyword evidence="3" id="KW-1003">Cell membrane</keyword>
<dbReference type="AlphaFoldDB" id="A0A2K0U8W3"/>
<evidence type="ECO:0000313" key="8">
    <source>
        <dbReference type="EMBL" id="PNP54210.1"/>
    </source>
</evidence>
<organism evidence="8 9">
    <name type="scientific">Trichoderma harzianum</name>
    <name type="common">Hypocrea lixii</name>
    <dbReference type="NCBI Taxonomy" id="5544"/>
    <lineage>
        <taxon>Eukaryota</taxon>
        <taxon>Fungi</taxon>
        <taxon>Dikarya</taxon>
        <taxon>Ascomycota</taxon>
        <taxon>Pezizomycotina</taxon>
        <taxon>Sordariomycetes</taxon>
        <taxon>Hypocreomycetidae</taxon>
        <taxon>Hypocreales</taxon>
        <taxon>Hypocreaceae</taxon>
        <taxon>Trichoderma</taxon>
    </lineage>
</organism>
<sequence>MVLRSVLDGPPLLFSLFVNLYLAGTTIFGGGPVVIPLLREYIVAEGWVNPRDFLIGLAIAQAFPDPNFNSAAFLGTLAASNSGNSSIAGVVIAFVGIFSQASPSSTAQWAFGGRCGIDDGSSPG</sequence>
<evidence type="ECO:0000256" key="7">
    <source>
        <dbReference type="SAM" id="Phobius"/>
    </source>
</evidence>
<feature type="transmembrane region" description="Helical" evidence="7">
    <location>
        <begin position="12"/>
        <end position="35"/>
    </location>
</feature>
<comment type="subcellular location">
    <subcellularLocation>
        <location evidence="1">Cell membrane</location>
        <topology evidence="1">Multi-pass membrane protein</topology>
    </subcellularLocation>
</comment>
<gene>
    <name evidence="8" type="ORF">THARTR1_05417</name>
</gene>
<evidence type="ECO:0000256" key="3">
    <source>
        <dbReference type="ARBA" id="ARBA00022475"/>
    </source>
</evidence>
<name>A0A2K0U8W3_TRIHA</name>
<dbReference type="Proteomes" id="UP000236290">
    <property type="component" value="Unassembled WGS sequence"/>
</dbReference>
<evidence type="ECO:0000256" key="6">
    <source>
        <dbReference type="ARBA" id="ARBA00023136"/>
    </source>
</evidence>
<keyword evidence="4 7" id="KW-0812">Transmembrane</keyword>
<evidence type="ECO:0000256" key="4">
    <source>
        <dbReference type="ARBA" id="ARBA00022692"/>
    </source>
</evidence>
<dbReference type="Pfam" id="PF02417">
    <property type="entry name" value="Chromate_transp"/>
    <property type="match status" value="1"/>
</dbReference>
<dbReference type="GO" id="GO:0015109">
    <property type="term" value="F:chromate transmembrane transporter activity"/>
    <property type="evidence" value="ECO:0007669"/>
    <property type="project" value="InterPro"/>
</dbReference>
<comment type="caution">
    <text evidence="8">The sequence shown here is derived from an EMBL/GenBank/DDBJ whole genome shotgun (WGS) entry which is preliminary data.</text>
</comment>
<dbReference type="GO" id="GO:0005886">
    <property type="term" value="C:plasma membrane"/>
    <property type="evidence" value="ECO:0007669"/>
    <property type="project" value="UniProtKB-SubCell"/>
</dbReference>
<dbReference type="PANTHER" id="PTHR33567">
    <property type="entry name" value="CHROMATE ION TRANSPORTER (EUROFUNG)"/>
    <property type="match status" value="1"/>
</dbReference>
<protein>
    <recommendedName>
        <fullName evidence="10">Chromate transporter</fullName>
    </recommendedName>
</protein>
<evidence type="ECO:0000256" key="5">
    <source>
        <dbReference type="ARBA" id="ARBA00022989"/>
    </source>
</evidence>